<accession>A0ABP8A7C4</accession>
<gene>
    <name evidence="3" type="ORF">GCM10022287_31370</name>
</gene>
<evidence type="ECO:0000313" key="4">
    <source>
        <dbReference type="Proteomes" id="UP001501079"/>
    </source>
</evidence>
<feature type="region of interest" description="Disordered" evidence="1">
    <location>
        <begin position="30"/>
        <end position="49"/>
    </location>
</feature>
<evidence type="ECO:0000313" key="3">
    <source>
        <dbReference type="EMBL" id="GAA4179287.1"/>
    </source>
</evidence>
<name>A0ABP8A7C4_9MICO</name>
<evidence type="ECO:0000256" key="2">
    <source>
        <dbReference type="SAM" id="SignalP"/>
    </source>
</evidence>
<evidence type="ECO:0000256" key="1">
    <source>
        <dbReference type="SAM" id="MobiDB-lite"/>
    </source>
</evidence>
<comment type="caution">
    <text evidence="3">The sequence shown here is derived from an EMBL/GenBank/DDBJ whole genome shotgun (WGS) entry which is preliminary data.</text>
</comment>
<keyword evidence="4" id="KW-1185">Reference proteome</keyword>
<dbReference type="EMBL" id="BAABBW010000005">
    <property type="protein sequence ID" value="GAA4179287.1"/>
    <property type="molecule type" value="Genomic_DNA"/>
</dbReference>
<proteinExistence type="predicted"/>
<feature type="chain" id="PRO_5046729389" description="Lipoprotein" evidence="2">
    <location>
        <begin position="21"/>
        <end position="192"/>
    </location>
</feature>
<dbReference type="PROSITE" id="PS51257">
    <property type="entry name" value="PROKAR_LIPOPROTEIN"/>
    <property type="match status" value="1"/>
</dbReference>
<evidence type="ECO:0008006" key="5">
    <source>
        <dbReference type="Google" id="ProtNLM"/>
    </source>
</evidence>
<organism evidence="3 4">
    <name type="scientific">Gryllotalpicola koreensis</name>
    <dbReference type="NCBI Taxonomy" id="993086"/>
    <lineage>
        <taxon>Bacteria</taxon>
        <taxon>Bacillati</taxon>
        <taxon>Actinomycetota</taxon>
        <taxon>Actinomycetes</taxon>
        <taxon>Micrococcales</taxon>
        <taxon>Microbacteriaceae</taxon>
        <taxon>Gryllotalpicola</taxon>
    </lineage>
</organism>
<keyword evidence="2" id="KW-0732">Signal</keyword>
<sequence>MGAMRIPGRTFLAACTLALAASLLAACTPSHPVTDPTKTSKPTPTPVFTSDADALAAATDRFKKYESASDRVGQNGWRDTTPVRPFVSDTGYQHEVNSATKYRAQKAHAIGNTVINNTELESHREENGVATVRMYVCEDLSAVDVIDGSGKSLIDPSRADFVAFVTELRGKSSTSLVIQSLDYWSGGGICKQ</sequence>
<dbReference type="Proteomes" id="UP001501079">
    <property type="component" value="Unassembled WGS sequence"/>
</dbReference>
<reference evidence="4" key="1">
    <citation type="journal article" date="2019" name="Int. J. Syst. Evol. Microbiol.">
        <title>The Global Catalogue of Microorganisms (GCM) 10K type strain sequencing project: providing services to taxonomists for standard genome sequencing and annotation.</title>
        <authorList>
            <consortium name="The Broad Institute Genomics Platform"/>
            <consortium name="The Broad Institute Genome Sequencing Center for Infectious Disease"/>
            <person name="Wu L."/>
            <person name="Ma J."/>
        </authorList>
    </citation>
    <scope>NUCLEOTIDE SEQUENCE [LARGE SCALE GENOMIC DNA]</scope>
    <source>
        <strain evidence="4">JCM 17591</strain>
    </source>
</reference>
<protein>
    <recommendedName>
        <fullName evidence="5">Lipoprotein</fullName>
    </recommendedName>
</protein>
<feature type="signal peptide" evidence="2">
    <location>
        <begin position="1"/>
        <end position="20"/>
    </location>
</feature>